<evidence type="ECO:0000313" key="2">
    <source>
        <dbReference type="Proteomes" id="UP000814140"/>
    </source>
</evidence>
<gene>
    <name evidence="1" type="ORF">BV25DRAFT_1818780</name>
</gene>
<comment type="caution">
    <text evidence="1">The sequence shown here is derived from an EMBL/GenBank/DDBJ whole genome shotgun (WGS) entry which is preliminary data.</text>
</comment>
<dbReference type="Proteomes" id="UP000814140">
    <property type="component" value="Unassembled WGS sequence"/>
</dbReference>
<dbReference type="EMBL" id="MU277188">
    <property type="protein sequence ID" value="KAI0068372.1"/>
    <property type="molecule type" value="Genomic_DNA"/>
</dbReference>
<name>A0ACB8TIV8_9AGAM</name>
<reference evidence="1" key="1">
    <citation type="submission" date="2021-03" db="EMBL/GenBank/DDBJ databases">
        <authorList>
            <consortium name="DOE Joint Genome Institute"/>
            <person name="Ahrendt S."/>
            <person name="Looney B.P."/>
            <person name="Miyauchi S."/>
            <person name="Morin E."/>
            <person name="Drula E."/>
            <person name="Courty P.E."/>
            <person name="Chicoki N."/>
            <person name="Fauchery L."/>
            <person name="Kohler A."/>
            <person name="Kuo A."/>
            <person name="Labutti K."/>
            <person name="Pangilinan J."/>
            <person name="Lipzen A."/>
            <person name="Riley R."/>
            <person name="Andreopoulos W."/>
            <person name="He G."/>
            <person name="Johnson J."/>
            <person name="Barry K.W."/>
            <person name="Grigoriev I.V."/>
            <person name="Nagy L."/>
            <person name="Hibbett D."/>
            <person name="Henrissat B."/>
            <person name="Matheny P.B."/>
            <person name="Labbe J."/>
            <person name="Martin F."/>
        </authorList>
    </citation>
    <scope>NUCLEOTIDE SEQUENCE</scope>
    <source>
        <strain evidence="1">HHB10654</strain>
    </source>
</reference>
<organism evidence="1 2">
    <name type="scientific">Artomyces pyxidatus</name>
    <dbReference type="NCBI Taxonomy" id="48021"/>
    <lineage>
        <taxon>Eukaryota</taxon>
        <taxon>Fungi</taxon>
        <taxon>Dikarya</taxon>
        <taxon>Basidiomycota</taxon>
        <taxon>Agaricomycotina</taxon>
        <taxon>Agaricomycetes</taxon>
        <taxon>Russulales</taxon>
        <taxon>Auriscalpiaceae</taxon>
        <taxon>Artomyces</taxon>
    </lineage>
</organism>
<reference evidence="1" key="2">
    <citation type="journal article" date="2022" name="New Phytol.">
        <title>Evolutionary transition to the ectomycorrhizal habit in the genomes of a hyperdiverse lineage of mushroom-forming fungi.</title>
        <authorList>
            <person name="Looney B."/>
            <person name="Miyauchi S."/>
            <person name="Morin E."/>
            <person name="Drula E."/>
            <person name="Courty P.E."/>
            <person name="Kohler A."/>
            <person name="Kuo A."/>
            <person name="LaButti K."/>
            <person name="Pangilinan J."/>
            <person name="Lipzen A."/>
            <person name="Riley R."/>
            <person name="Andreopoulos W."/>
            <person name="He G."/>
            <person name="Johnson J."/>
            <person name="Nolan M."/>
            <person name="Tritt A."/>
            <person name="Barry K.W."/>
            <person name="Grigoriev I.V."/>
            <person name="Nagy L.G."/>
            <person name="Hibbett D."/>
            <person name="Henrissat B."/>
            <person name="Matheny P.B."/>
            <person name="Labbe J."/>
            <person name="Martin F.M."/>
        </authorList>
    </citation>
    <scope>NUCLEOTIDE SEQUENCE</scope>
    <source>
        <strain evidence="1">HHB10654</strain>
    </source>
</reference>
<accession>A0ACB8TIV8</accession>
<proteinExistence type="predicted"/>
<evidence type="ECO:0000313" key="1">
    <source>
        <dbReference type="EMBL" id="KAI0068372.1"/>
    </source>
</evidence>
<keyword evidence="2" id="KW-1185">Reference proteome</keyword>
<sequence length="882" mass="94311">MLRSLESHSTHDDHLRRLLDQRTARADVQHSRFPSLSEFSDSPSVYSHARFSPRPIDRAELDANTAAFNFSIPAQYRTLAQDNRDRDRINDPSASMLDLDDDDSYSTLNSPLTTRDDSPSPEPVDPDDPDPAPRMSLLGPKMRFHSPAPWEMEHEPLQEQDEQDDDARSFVSKRGRNKGKEGFMKGFGLGPSSARGTSATRPSADSSRSGARDKKSFETTSSNVSAQNGALHALAQASMSSTSLAPSAASSSRPKFTLSRARTRTTSNSTPPPINPLPPPPSSPHGNTSSTHSSSVSPPFQPTRSNSPAPSVYSTSLSRTNTRESSRPQSPQPSTAKPDYTHPYANPDLAYDRDPDHLLAAHARSAGSRDIPLSDSNGTVPESVSTRSSSPSRSASAATINMTPDTSATSIGNSSNGDVQSLKRGNGSFQGKAISGPVLVEHTPLRTVPSSQPNSKSKNREAKPGQFPGWTDLPASPTFTLISLQEAQAQARERSRTMTGQIPSNVPFLQTEPPSRYTPEIVGRARVRSTSAGAKAKSALQNFTTASSPLGPARLDNEASLMQVGGIAAPRALRHKKSGFMRLFNGKDKPMSVSPPPDALFSIPPVPKTPKVTSTRVPVPTLSPSLLPHSAGSYFNDIVKDGDVDGDGENLSDARLRPLDRRNTPALSIVPPSEPPSSRIPVHSLSPMSALGDNRSQSTLLAESAANRVPGPSSAPPSTTAFPSLSLRPVSTIFSAHFAEHIVDAGDTPEDLAPDSGTTTSGFSPPSPQTPLRSTTPLALVAGDDPAAVIQTLQEQIVSTRKAWQHQIWELEGQVRDLRAEVDELRSKDSSGERCLLCGRSSVHVEDRDSHAPSTLGLETRSGVVNRPRARTGVGTRFGAAT</sequence>
<protein>
    <submittedName>
        <fullName evidence="1">Uncharacterized protein</fullName>
    </submittedName>
</protein>